<dbReference type="InterPro" id="IPR006311">
    <property type="entry name" value="TAT_signal"/>
</dbReference>
<comment type="caution">
    <text evidence="1">The sequence shown here is derived from an EMBL/GenBank/DDBJ whole genome shotgun (WGS) entry which is preliminary data.</text>
</comment>
<dbReference type="Proteomes" id="UP000297966">
    <property type="component" value="Unassembled WGS sequence"/>
</dbReference>
<proteinExistence type="predicted"/>
<organism evidence="1 2">
    <name type="scientific">Bradyrhizobium niftali</name>
    <dbReference type="NCBI Taxonomy" id="2560055"/>
    <lineage>
        <taxon>Bacteria</taxon>
        <taxon>Pseudomonadati</taxon>
        <taxon>Pseudomonadota</taxon>
        <taxon>Alphaproteobacteria</taxon>
        <taxon>Hyphomicrobiales</taxon>
        <taxon>Nitrobacteraceae</taxon>
        <taxon>Bradyrhizobium</taxon>
    </lineage>
</organism>
<name>A0A4Y9LHZ5_9BRAD</name>
<gene>
    <name evidence="1" type="ORF">E4K65_36330</name>
</gene>
<accession>A0A4Y9LHZ5</accession>
<protein>
    <submittedName>
        <fullName evidence="1">Uncharacterized protein</fullName>
    </submittedName>
</protein>
<sequence length="164" mass="17644">MAATLRFLNSKRHEEGTMQKPSKTTTALPRRAILAGLAAAAPAAAIASLPSAVATEPDSIFAAIAAHERAAEAYPAALEKQYDDEAVELAAEADTETACAMVATVPTTLAGAIALMKYSMTGERRYGCEWPDLFDPEDPDYEHAKTWSWFLQRTLIRSLEAISA</sequence>
<dbReference type="AlphaFoldDB" id="A0A4Y9LHZ5"/>
<evidence type="ECO:0000313" key="2">
    <source>
        <dbReference type="Proteomes" id="UP000297966"/>
    </source>
</evidence>
<reference evidence="1 2" key="1">
    <citation type="submission" date="2019-03" db="EMBL/GenBank/DDBJ databases">
        <title>Bradyrhizobium diversity isolated from nodules of Chamaecrista fasciculata.</title>
        <authorList>
            <person name="Klepa M.S."/>
            <person name="Urquiaga M.O."/>
            <person name="Hungria M."/>
            <person name="Delamuta J.R."/>
        </authorList>
    </citation>
    <scope>NUCLEOTIDE SEQUENCE [LARGE SCALE GENOMIC DNA]</scope>
    <source>
        <strain evidence="1 2">CNPSo 3448</strain>
    </source>
</reference>
<dbReference type="PROSITE" id="PS51318">
    <property type="entry name" value="TAT"/>
    <property type="match status" value="1"/>
</dbReference>
<dbReference type="EMBL" id="SPQT01000029">
    <property type="protein sequence ID" value="TFV41362.1"/>
    <property type="molecule type" value="Genomic_DNA"/>
</dbReference>
<keyword evidence="2" id="KW-1185">Reference proteome</keyword>
<evidence type="ECO:0000313" key="1">
    <source>
        <dbReference type="EMBL" id="TFV41362.1"/>
    </source>
</evidence>
<dbReference type="RefSeq" id="WP_135178187.1">
    <property type="nucleotide sequence ID" value="NZ_SPQT01000029.1"/>
</dbReference>